<dbReference type="Pfam" id="PF13335">
    <property type="entry name" value="Mg_chelatase_C"/>
    <property type="match status" value="1"/>
</dbReference>
<dbReference type="InterPro" id="IPR027417">
    <property type="entry name" value="P-loop_NTPase"/>
</dbReference>
<protein>
    <submittedName>
        <fullName evidence="5">YifB family Mg chelatase-like AAA ATPase</fullName>
    </submittedName>
</protein>
<dbReference type="InterPro" id="IPR025158">
    <property type="entry name" value="Mg_chelat-rel_C"/>
</dbReference>
<dbReference type="InterPro" id="IPR004482">
    <property type="entry name" value="Mg_chelat-rel"/>
</dbReference>
<dbReference type="Gene3D" id="3.30.230.10">
    <property type="match status" value="1"/>
</dbReference>
<evidence type="ECO:0000313" key="6">
    <source>
        <dbReference type="Proteomes" id="UP000698924"/>
    </source>
</evidence>
<comment type="similarity">
    <text evidence="1">Belongs to the Mg-chelatase subunits D/I family. ComM subfamily.</text>
</comment>
<dbReference type="GO" id="GO:0005524">
    <property type="term" value="F:ATP binding"/>
    <property type="evidence" value="ECO:0007669"/>
    <property type="project" value="UniProtKB-KW"/>
</dbReference>
<evidence type="ECO:0000313" key="5">
    <source>
        <dbReference type="EMBL" id="MBM6858083.1"/>
    </source>
</evidence>
<name>A0AA40ZU51_9BACT</name>
<keyword evidence="2" id="KW-0547">Nucleotide-binding</keyword>
<dbReference type="AlphaFoldDB" id="A0AA40ZU51"/>
<dbReference type="SMART" id="SM00382">
    <property type="entry name" value="AAA"/>
    <property type="match status" value="1"/>
</dbReference>
<dbReference type="InterPro" id="IPR000523">
    <property type="entry name" value="Mg_chelatse_chII-like_cat_dom"/>
</dbReference>
<evidence type="ECO:0000256" key="2">
    <source>
        <dbReference type="ARBA" id="ARBA00022741"/>
    </source>
</evidence>
<keyword evidence="3" id="KW-0067">ATP-binding</keyword>
<dbReference type="PRINTS" id="PR01657">
    <property type="entry name" value="MCMFAMILY"/>
</dbReference>
<gene>
    <name evidence="5" type="ORF">H6D15_10810</name>
</gene>
<dbReference type="Proteomes" id="UP000698924">
    <property type="component" value="Unassembled WGS sequence"/>
</dbReference>
<dbReference type="InterPro" id="IPR045006">
    <property type="entry name" value="CHLI-like"/>
</dbReference>
<sequence length="512" mass="56041">MLVKVFAAAVQGIDATLITIEVNSTRGCMFYLVGLPDSAVKESHQRIISALQVNGYKMPTSNIVINMAPADIRKEGSAYDLPLAIGMLAANETIQSDKLDRYLLMGELSLDGSLQPIKGALPIAIKARELGFEGMILPQQNAREAAVVNNLTVYGVENLREVVEFFNGNQELASTIVNTREEFYARQNTFDLDFADVKGQENVKRALEVAAAGGHNVLLIGSPGSGKSMLAKRLPSILPPLSLGESLETTKIHSVAGKLGKDGGLISIRPFRDPHHTISNVAMTGGGSFPQPGEISLAHNGVLFLDELPEFSRNVLEVLRQPLEDRKISISRVKCNVEYPASFMLVASMNPCPCGYYNHPTKPCVCSPGQVQKYLNRISGPLLDRIDLQIEVTPVPFEKMSDICPGEPSVVIRERVVRARQLQQERYTQVPGVYCNAQMNSKLLSLYARPDERGLALLKGAMTRLNLSARAYDRILKVARTIADLEGSESIQSAHLAEAIGYRNLDREDWAG</sequence>
<keyword evidence="6" id="KW-1185">Reference proteome</keyword>
<accession>A0AA40ZU51</accession>
<proteinExistence type="inferred from homology"/>
<dbReference type="Pfam" id="PF13541">
    <property type="entry name" value="ChlI"/>
    <property type="match status" value="1"/>
</dbReference>
<dbReference type="InterPro" id="IPR014721">
    <property type="entry name" value="Ribsml_uS5_D2-typ_fold_subgr"/>
</dbReference>
<evidence type="ECO:0000256" key="3">
    <source>
        <dbReference type="ARBA" id="ARBA00022840"/>
    </source>
</evidence>
<dbReference type="InterPro" id="IPR020568">
    <property type="entry name" value="Ribosomal_Su5_D2-typ_SF"/>
</dbReference>
<dbReference type="SUPFAM" id="SSF52540">
    <property type="entry name" value="P-loop containing nucleoside triphosphate hydrolases"/>
    <property type="match status" value="1"/>
</dbReference>
<dbReference type="PANTHER" id="PTHR32039">
    <property type="entry name" value="MAGNESIUM-CHELATASE SUBUNIT CHLI"/>
    <property type="match status" value="1"/>
</dbReference>
<dbReference type="Gene3D" id="3.40.50.300">
    <property type="entry name" value="P-loop containing nucleotide triphosphate hydrolases"/>
    <property type="match status" value="1"/>
</dbReference>
<dbReference type="InterPro" id="IPR003593">
    <property type="entry name" value="AAA+_ATPase"/>
</dbReference>
<comment type="caution">
    <text evidence="5">The sequence shown here is derived from an EMBL/GenBank/DDBJ whole genome shotgun (WGS) entry which is preliminary data.</text>
</comment>
<reference evidence="5 6" key="1">
    <citation type="journal article" date="2021" name="Sci. Rep.">
        <title>The distribution of antibiotic resistance genes in chicken gut microbiota commensals.</title>
        <authorList>
            <person name="Juricova H."/>
            <person name="Matiasovicova J."/>
            <person name="Kubasova T."/>
            <person name="Cejkova D."/>
            <person name="Rychlik I."/>
        </authorList>
    </citation>
    <scope>NUCLEOTIDE SEQUENCE [LARGE SCALE GENOMIC DNA]</scope>
    <source>
        <strain evidence="5 6">An421</strain>
    </source>
</reference>
<feature type="domain" description="AAA+ ATPase" evidence="4">
    <location>
        <begin position="213"/>
        <end position="396"/>
    </location>
</feature>
<organism evidence="5 6">
    <name type="scientific">Caecibacteroides pullorum</name>
    <dbReference type="NCBI Taxonomy" id="2725562"/>
    <lineage>
        <taxon>Bacteria</taxon>
        <taxon>Pseudomonadati</taxon>
        <taxon>Bacteroidota</taxon>
        <taxon>Bacteroidia</taxon>
        <taxon>Bacteroidales</taxon>
        <taxon>Bacteroidaceae</taxon>
        <taxon>Caecibacteroides</taxon>
    </lineage>
</organism>
<dbReference type="NCBIfam" id="TIGR00368">
    <property type="entry name" value="YifB family Mg chelatase-like AAA ATPase"/>
    <property type="match status" value="1"/>
</dbReference>
<dbReference type="PANTHER" id="PTHR32039:SF7">
    <property type="entry name" value="COMPETENCE PROTEIN COMM"/>
    <property type="match status" value="1"/>
</dbReference>
<dbReference type="Pfam" id="PF01078">
    <property type="entry name" value="Mg_chelatase"/>
    <property type="match status" value="1"/>
</dbReference>
<evidence type="ECO:0000256" key="1">
    <source>
        <dbReference type="ARBA" id="ARBA00006354"/>
    </source>
</evidence>
<dbReference type="InterPro" id="IPR001208">
    <property type="entry name" value="MCM_dom"/>
</dbReference>
<dbReference type="EMBL" id="JACJMO010000017">
    <property type="protein sequence ID" value="MBM6858083.1"/>
    <property type="molecule type" value="Genomic_DNA"/>
</dbReference>
<dbReference type="SUPFAM" id="SSF54211">
    <property type="entry name" value="Ribosomal protein S5 domain 2-like"/>
    <property type="match status" value="1"/>
</dbReference>
<evidence type="ECO:0000259" key="4">
    <source>
        <dbReference type="SMART" id="SM00382"/>
    </source>
</evidence>
<dbReference type="RefSeq" id="WP_204972381.1">
    <property type="nucleotide sequence ID" value="NZ_JAAZTS010000017.1"/>
</dbReference>
<dbReference type="GO" id="GO:0003677">
    <property type="term" value="F:DNA binding"/>
    <property type="evidence" value="ECO:0007669"/>
    <property type="project" value="InterPro"/>
</dbReference>